<dbReference type="OrthoDB" id="8612318at2"/>
<dbReference type="Proteomes" id="UP000221980">
    <property type="component" value="Unassembled WGS sequence"/>
</dbReference>
<dbReference type="GO" id="GO:0006508">
    <property type="term" value="P:proteolysis"/>
    <property type="evidence" value="ECO:0007669"/>
    <property type="project" value="InterPro"/>
</dbReference>
<dbReference type="GO" id="GO:0004190">
    <property type="term" value="F:aspartic-type endopeptidase activity"/>
    <property type="evidence" value="ECO:0007669"/>
    <property type="project" value="InterPro"/>
</dbReference>
<dbReference type="Pfam" id="PF00077">
    <property type="entry name" value="RVP"/>
    <property type="match status" value="1"/>
</dbReference>
<organism evidence="4 5">
    <name type="scientific">Xenorhabdus miraniensis</name>
    <dbReference type="NCBI Taxonomy" id="351674"/>
    <lineage>
        <taxon>Bacteria</taxon>
        <taxon>Pseudomonadati</taxon>
        <taxon>Pseudomonadota</taxon>
        <taxon>Gammaproteobacteria</taxon>
        <taxon>Enterobacterales</taxon>
        <taxon>Morganellaceae</taxon>
        <taxon>Xenorhabdus</taxon>
    </lineage>
</organism>
<sequence length="291" mass="32747">MLSYRKLIPVILMAIWQMTEVQAAPLELPISWDKFSSPIITLEFDGKVHALTLDTGSRTGLHLFKEIANDIKSLKFTGQKRRSTNILGEAKEDAQFIIKNVTVNGEPFHNIEGVEFAPWGVTLSGKEKPPEYSVIGLGFFHDHRLLIDYGRMKLTVIDKDTNLNSWIDPDWVEVPFQLSEEGLILTVEVGGKKRDLVLDTGATISIIKSDRVPNPQDTVACSSIYPALSDEKCTFIPMEVLHSKNKDKIYAMILDNINASFTKDGLLGGDFFKKHAVLIDFVQKKLFLRQI</sequence>
<evidence type="ECO:0000259" key="3">
    <source>
        <dbReference type="Pfam" id="PF00077"/>
    </source>
</evidence>
<dbReference type="PROSITE" id="PS00141">
    <property type="entry name" value="ASP_PROTEASE"/>
    <property type="match status" value="1"/>
</dbReference>
<evidence type="ECO:0000313" key="4">
    <source>
        <dbReference type="EMBL" id="PHM48333.1"/>
    </source>
</evidence>
<accession>A0A2D0JQ03</accession>
<reference evidence="4 5" key="1">
    <citation type="journal article" date="2017" name="Nat. Microbiol.">
        <title>Natural product diversity associated with the nematode symbionts Photorhabdus and Xenorhabdus.</title>
        <authorList>
            <person name="Tobias N.J."/>
            <person name="Wolff H."/>
            <person name="Djahanschiri B."/>
            <person name="Grundmann F."/>
            <person name="Kronenwerth M."/>
            <person name="Shi Y.M."/>
            <person name="Simonyi S."/>
            <person name="Grun P."/>
            <person name="Shapiro-Ilan D."/>
            <person name="Pidot S.J."/>
            <person name="Stinear T.P."/>
            <person name="Ebersberger I."/>
            <person name="Bode H.B."/>
        </authorList>
    </citation>
    <scope>NUCLEOTIDE SEQUENCE [LARGE SCALE GENOMIC DNA]</scope>
    <source>
        <strain evidence="4 5">DSM 17902</strain>
    </source>
</reference>
<feature type="signal peptide" evidence="2">
    <location>
        <begin position="1"/>
        <end position="23"/>
    </location>
</feature>
<evidence type="ECO:0000313" key="5">
    <source>
        <dbReference type="Proteomes" id="UP000221980"/>
    </source>
</evidence>
<dbReference type="SUPFAM" id="SSF50630">
    <property type="entry name" value="Acid proteases"/>
    <property type="match status" value="1"/>
</dbReference>
<protein>
    <recommendedName>
        <fullName evidence="3">Retropepsins domain-containing protein</fullName>
    </recommendedName>
</protein>
<dbReference type="Gene3D" id="2.40.70.10">
    <property type="entry name" value="Acid Proteases"/>
    <property type="match status" value="1"/>
</dbReference>
<dbReference type="InterPro" id="IPR021109">
    <property type="entry name" value="Peptidase_aspartic_dom_sf"/>
</dbReference>
<keyword evidence="1" id="KW-0378">Hydrolase</keyword>
<feature type="domain" description="Retropepsins" evidence="3">
    <location>
        <begin position="184"/>
        <end position="277"/>
    </location>
</feature>
<dbReference type="InterPro" id="IPR001969">
    <property type="entry name" value="Aspartic_peptidase_AS"/>
</dbReference>
<evidence type="ECO:0000256" key="1">
    <source>
        <dbReference type="ARBA" id="ARBA00022801"/>
    </source>
</evidence>
<dbReference type="RefSeq" id="WP_099114487.1">
    <property type="nucleotide sequence ID" value="NZ_CAWNQI010000013.1"/>
</dbReference>
<evidence type="ECO:0000256" key="2">
    <source>
        <dbReference type="SAM" id="SignalP"/>
    </source>
</evidence>
<comment type="caution">
    <text evidence="4">The sequence shown here is derived from an EMBL/GenBank/DDBJ whole genome shotgun (WGS) entry which is preliminary data.</text>
</comment>
<dbReference type="EMBL" id="NITZ01000011">
    <property type="protein sequence ID" value="PHM48333.1"/>
    <property type="molecule type" value="Genomic_DNA"/>
</dbReference>
<proteinExistence type="predicted"/>
<gene>
    <name evidence="4" type="ORF">Xmir_02405</name>
</gene>
<dbReference type="AlphaFoldDB" id="A0A2D0JQ03"/>
<keyword evidence="2" id="KW-0732">Signal</keyword>
<dbReference type="InterPro" id="IPR018061">
    <property type="entry name" value="Retropepsins"/>
</dbReference>
<name>A0A2D0JQ03_9GAMM</name>
<keyword evidence="5" id="KW-1185">Reference proteome</keyword>
<feature type="chain" id="PRO_5012948782" description="Retropepsins domain-containing protein" evidence="2">
    <location>
        <begin position="24"/>
        <end position="291"/>
    </location>
</feature>